<dbReference type="Proteomes" id="UP000199205">
    <property type="component" value="Unassembled WGS sequence"/>
</dbReference>
<dbReference type="GO" id="GO:0004803">
    <property type="term" value="F:transposase activity"/>
    <property type="evidence" value="ECO:0007669"/>
    <property type="project" value="InterPro"/>
</dbReference>
<dbReference type="InterPro" id="IPR003346">
    <property type="entry name" value="Transposase_20"/>
</dbReference>
<reference evidence="3 4" key="1">
    <citation type="submission" date="2016-08" db="EMBL/GenBank/DDBJ databases">
        <authorList>
            <person name="Seilhamer J.J."/>
        </authorList>
    </citation>
    <scope>NUCLEOTIDE SEQUENCE [LARGE SCALE GENOMIC DNA]</scope>
    <source>
        <strain evidence="3 4">P1-7</strain>
    </source>
</reference>
<dbReference type="GO" id="GO:0003677">
    <property type="term" value="F:DNA binding"/>
    <property type="evidence" value="ECO:0007669"/>
    <property type="project" value="InterPro"/>
</dbReference>
<feature type="domain" description="Transposase IS116/IS110/IS902 C-terminal" evidence="2">
    <location>
        <begin position="72"/>
        <end position="137"/>
    </location>
</feature>
<dbReference type="Pfam" id="PF02371">
    <property type="entry name" value="Transposase_20"/>
    <property type="match status" value="1"/>
</dbReference>
<proteinExistence type="predicted"/>
<dbReference type="PANTHER" id="PTHR33055">
    <property type="entry name" value="TRANSPOSASE FOR INSERTION SEQUENCE ELEMENT IS1111A"/>
    <property type="match status" value="1"/>
</dbReference>
<organism evidence="3 4">
    <name type="scientific">Rhizobium lusitanum</name>
    <dbReference type="NCBI Taxonomy" id="293958"/>
    <lineage>
        <taxon>Bacteria</taxon>
        <taxon>Pseudomonadati</taxon>
        <taxon>Pseudomonadota</taxon>
        <taxon>Alphaproteobacteria</taxon>
        <taxon>Hyphomicrobiales</taxon>
        <taxon>Rhizobiaceae</taxon>
        <taxon>Rhizobium/Agrobacterium group</taxon>
        <taxon>Rhizobium</taxon>
    </lineage>
</organism>
<evidence type="ECO:0000259" key="2">
    <source>
        <dbReference type="Pfam" id="PF02371"/>
    </source>
</evidence>
<dbReference type="InterPro" id="IPR047650">
    <property type="entry name" value="Transpos_IS110"/>
</dbReference>
<evidence type="ECO:0000313" key="3">
    <source>
        <dbReference type="EMBL" id="SCB50694.1"/>
    </source>
</evidence>
<name>A0A1C3XFE6_9HYPH</name>
<dbReference type="GO" id="GO:0006313">
    <property type="term" value="P:DNA transposition"/>
    <property type="evidence" value="ECO:0007669"/>
    <property type="project" value="InterPro"/>
</dbReference>
<dbReference type="AlphaFoldDB" id="A0A1C3XFE6"/>
<gene>
    <name evidence="3" type="ORF">GA0061101_13430</name>
</gene>
<sequence length="218" mass="23276">MNVPLLDAPFGTEAEGTIQSGFIRRDGIDARPSAAARFALMVIADLIEASANQIDRLERAILVEAKRDENMHRLTAIPGLGAIMAATSKALVPDPGEFKSARRFAAWLGLTLRPHSSGGKERLGRISKMGNPELRTLRVVGGNRRLAGRPKRQSDAAVVEGASEPGQTLSAGHSTYGGKVNAVSSAVLIHVSSRRLNGLKRHRSSIYANAHRVSALDS</sequence>
<evidence type="ECO:0000313" key="4">
    <source>
        <dbReference type="Proteomes" id="UP000199205"/>
    </source>
</evidence>
<feature type="region of interest" description="Disordered" evidence="1">
    <location>
        <begin position="147"/>
        <end position="173"/>
    </location>
</feature>
<dbReference type="EMBL" id="FMAF01000034">
    <property type="protein sequence ID" value="SCB50694.1"/>
    <property type="molecule type" value="Genomic_DNA"/>
</dbReference>
<dbReference type="PANTHER" id="PTHR33055:SF3">
    <property type="entry name" value="PUTATIVE TRANSPOSASE FOR IS117-RELATED"/>
    <property type="match status" value="1"/>
</dbReference>
<protein>
    <submittedName>
        <fullName evidence="3">Transposase IS116/IS110/IS902 family protein</fullName>
    </submittedName>
</protein>
<evidence type="ECO:0000256" key="1">
    <source>
        <dbReference type="SAM" id="MobiDB-lite"/>
    </source>
</evidence>
<accession>A0A1C3XFE6</accession>